<proteinExistence type="predicted"/>
<keyword evidence="2" id="KW-0677">Repeat</keyword>
<gene>
    <name evidence="8" type="ORF">PIB30_011339</name>
</gene>
<dbReference type="SUPFAM" id="SSF56112">
    <property type="entry name" value="Protein kinase-like (PK-like)"/>
    <property type="match status" value="1"/>
</dbReference>
<keyword evidence="4" id="KW-0472">Membrane</keyword>
<keyword evidence="4" id="KW-1133">Transmembrane helix</keyword>
<evidence type="ECO:0000256" key="1">
    <source>
        <dbReference type="ARBA" id="ARBA00022729"/>
    </source>
</evidence>
<evidence type="ECO:0000313" key="9">
    <source>
        <dbReference type="Proteomes" id="UP001341840"/>
    </source>
</evidence>
<evidence type="ECO:0000256" key="2">
    <source>
        <dbReference type="ARBA" id="ARBA00022737"/>
    </source>
</evidence>
<protein>
    <recommendedName>
        <fullName evidence="10">Cysteine-rich receptor-like protein kinase 25</fullName>
    </recommendedName>
</protein>
<feature type="signal peptide" evidence="5">
    <location>
        <begin position="1"/>
        <end position="34"/>
    </location>
</feature>
<dbReference type="Gene3D" id="3.30.430.20">
    <property type="entry name" value="Gnk2 domain, C-X8-C-X2-C motif"/>
    <property type="match status" value="2"/>
</dbReference>
<dbReference type="Pfam" id="PF07714">
    <property type="entry name" value="PK_Tyr_Ser-Thr"/>
    <property type="match status" value="1"/>
</dbReference>
<feature type="transmembrane region" description="Helical" evidence="4">
    <location>
        <begin position="288"/>
        <end position="310"/>
    </location>
</feature>
<dbReference type="PROSITE" id="PS00107">
    <property type="entry name" value="PROTEIN_KINASE_ATP"/>
    <property type="match status" value="1"/>
</dbReference>
<dbReference type="InterPro" id="IPR017441">
    <property type="entry name" value="Protein_kinase_ATP_BS"/>
</dbReference>
<dbReference type="Gene3D" id="3.30.200.20">
    <property type="entry name" value="Phosphorylase Kinase, domain 1"/>
    <property type="match status" value="1"/>
</dbReference>
<dbReference type="PANTHER" id="PTHR32099">
    <property type="entry name" value="CYSTEINE-RICH REPEAT SECRETORY PROTEIN"/>
    <property type="match status" value="1"/>
</dbReference>
<reference evidence="8 9" key="1">
    <citation type="journal article" date="2023" name="Plants (Basel)">
        <title>Bridging the Gap: Combining Genomics and Transcriptomics Approaches to Understand Stylosanthes scabra, an Orphan Legume from the Brazilian Caatinga.</title>
        <authorList>
            <person name="Ferreira-Neto J.R.C."/>
            <person name="da Silva M.D."/>
            <person name="Binneck E."/>
            <person name="de Melo N.F."/>
            <person name="da Silva R.H."/>
            <person name="de Melo A.L.T.M."/>
            <person name="Pandolfi V."/>
            <person name="Bustamante F.O."/>
            <person name="Brasileiro-Vidal A.C."/>
            <person name="Benko-Iseppon A.M."/>
        </authorList>
    </citation>
    <scope>NUCLEOTIDE SEQUENCE [LARGE SCALE GENOMIC DNA]</scope>
    <source>
        <tissue evidence="8">Leaves</tissue>
    </source>
</reference>
<feature type="domain" description="Gnk2-homologous" evidence="7">
    <location>
        <begin position="152"/>
        <end position="263"/>
    </location>
</feature>
<evidence type="ECO:0000256" key="3">
    <source>
        <dbReference type="PROSITE-ProRule" id="PRU10141"/>
    </source>
</evidence>
<feature type="chain" id="PRO_5045608880" description="Cysteine-rich receptor-like protein kinase 25" evidence="5">
    <location>
        <begin position="35"/>
        <end position="455"/>
    </location>
</feature>
<organism evidence="8 9">
    <name type="scientific">Stylosanthes scabra</name>
    <dbReference type="NCBI Taxonomy" id="79078"/>
    <lineage>
        <taxon>Eukaryota</taxon>
        <taxon>Viridiplantae</taxon>
        <taxon>Streptophyta</taxon>
        <taxon>Embryophyta</taxon>
        <taxon>Tracheophyta</taxon>
        <taxon>Spermatophyta</taxon>
        <taxon>Magnoliopsida</taxon>
        <taxon>eudicotyledons</taxon>
        <taxon>Gunneridae</taxon>
        <taxon>Pentapetalae</taxon>
        <taxon>rosids</taxon>
        <taxon>fabids</taxon>
        <taxon>Fabales</taxon>
        <taxon>Fabaceae</taxon>
        <taxon>Papilionoideae</taxon>
        <taxon>50 kb inversion clade</taxon>
        <taxon>dalbergioids sensu lato</taxon>
        <taxon>Dalbergieae</taxon>
        <taxon>Pterocarpus clade</taxon>
        <taxon>Stylosanthes</taxon>
    </lineage>
</organism>
<feature type="domain" description="Protein kinase" evidence="6">
    <location>
        <begin position="349"/>
        <end position="455"/>
    </location>
</feature>
<keyword evidence="9" id="KW-1185">Reference proteome</keyword>
<dbReference type="InterPro" id="IPR038408">
    <property type="entry name" value="GNK2_sf"/>
</dbReference>
<comment type="caution">
    <text evidence="8">The sequence shown here is derived from an EMBL/GenBank/DDBJ whole genome shotgun (WGS) entry which is preliminary data.</text>
</comment>
<evidence type="ECO:0000259" key="7">
    <source>
        <dbReference type="PROSITE" id="PS51473"/>
    </source>
</evidence>
<dbReference type="InterPro" id="IPR011009">
    <property type="entry name" value="Kinase-like_dom_sf"/>
</dbReference>
<keyword evidence="4" id="KW-0812">Transmembrane</keyword>
<feature type="domain" description="Gnk2-homologous" evidence="7">
    <location>
        <begin position="36"/>
        <end position="144"/>
    </location>
</feature>
<dbReference type="Proteomes" id="UP001341840">
    <property type="component" value="Unassembled WGS sequence"/>
</dbReference>
<evidence type="ECO:0008006" key="10">
    <source>
        <dbReference type="Google" id="ProtNLM"/>
    </source>
</evidence>
<accession>A0ABU6W8Z4</accession>
<evidence type="ECO:0000256" key="4">
    <source>
        <dbReference type="SAM" id="Phobius"/>
    </source>
</evidence>
<dbReference type="PANTHER" id="PTHR32099:SF110">
    <property type="entry name" value="CYSTEINE-RICH RECEPTOR-KINASE-LIKE PROTEIN"/>
    <property type="match status" value="1"/>
</dbReference>
<dbReference type="PROSITE" id="PS51473">
    <property type="entry name" value="GNK2"/>
    <property type="match status" value="2"/>
</dbReference>
<keyword evidence="1 5" id="KW-0732">Signal</keyword>
<keyword evidence="3" id="KW-0067">ATP-binding</keyword>
<evidence type="ECO:0000256" key="5">
    <source>
        <dbReference type="SAM" id="SignalP"/>
    </source>
</evidence>
<evidence type="ECO:0000313" key="8">
    <source>
        <dbReference type="EMBL" id="MED6180578.1"/>
    </source>
</evidence>
<dbReference type="InterPro" id="IPR000719">
    <property type="entry name" value="Prot_kinase_dom"/>
</dbReference>
<evidence type="ECO:0000259" key="6">
    <source>
        <dbReference type="PROSITE" id="PS50011"/>
    </source>
</evidence>
<dbReference type="InterPro" id="IPR001245">
    <property type="entry name" value="Ser-Thr/Tyr_kinase_cat_dom"/>
</dbReference>
<feature type="binding site" evidence="3">
    <location>
        <position position="377"/>
    </location>
    <ligand>
        <name>ATP</name>
        <dbReference type="ChEBI" id="CHEBI:30616"/>
    </ligand>
</feature>
<sequence>MFQTKNITLPLILRNLTLITLTLTVLLTSQHASASVFDSVNCTTNATFTANSTFHVNLNTLLSYLTSNVTNRNNLRFFNATAASHDGSDAAVYGLFMCRGDVPLPLCRECVGFAAQNIASSCPSAKEAVIWYNECLLRYSDRFFFSTMDEWPRYQIKIPLGDPVVLHSKGFYNALGSIFNGIGNEAALALEASDNQYAVKQAAATAATTVYGLAQCTPDLSAADCRRCIVDAVAEFPRTCCGGSIGGSVMFPSCIVRYETYPFYQHSGTSETLTTSTNKGGRNSKAEVIAIVVVGFVILVMLLCIGYFYLGRKLKKRRLRIRKNLGPDMTASESLQFDLATVQFATNNFCEGSRVGKGGYGEVYKGILPSGEEIAVKRLSRNSGQGVEEFKNEVLLIAKLQHRNLVRLMGFCLEDQESILIYEYVPNKSLDHFLFGMLVQHLFLLECYLLYHNLF</sequence>
<dbReference type="Pfam" id="PF01657">
    <property type="entry name" value="Stress-antifung"/>
    <property type="match status" value="2"/>
</dbReference>
<dbReference type="CDD" id="cd23509">
    <property type="entry name" value="Gnk2-like"/>
    <property type="match status" value="2"/>
</dbReference>
<keyword evidence="3" id="KW-0547">Nucleotide-binding</keyword>
<dbReference type="EMBL" id="JASCZI010181270">
    <property type="protein sequence ID" value="MED6180578.1"/>
    <property type="molecule type" value="Genomic_DNA"/>
</dbReference>
<name>A0ABU6W8Z4_9FABA</name>
<dbReference type="PROSITE" id="PS50011">
    <property type="entry name" value="PROTEIN_KINASE_DOM"/>
    <property type="match status" value="1"/>
</dbReference>
<dbReference type="InterPro" id="IPR002902">
    <property type="entry name" value="GNK2"/>
</dbReference>